<accession>A0A4S4FYS4</accession>
<dbReference type="AlphaFoldDB" id="A0A4S4FYS4"/>
<dbReference type="RefSeq" id="WP_136423548.1">
    <property type="nucleotide sequence ID" value="NZ_SSSN01000003.1"/>
</dbReference>
<reference evidence="1 2" key="1">
    <citation type="submission" date="2019-04" db="EMBL/GenBank/DDBJ databases">
        <authorList>
            <person name="Jiang L."/>
        </authorList>
    </citation>
    <scope>NUCLEOTIDE SEQUENCE [LARGE SCALE GENOMIC DNA]</scope>
    <source>
        <strain evidence="1 2">YIM 131861</strain>
    </source>
</reference>
<evidence type="ECO:0000313" key="2">
    <source>
        <dbReference type="Proteomes" id="UP000307380"/>
    </source>
</evidence>
<dbReference type="InterPro" id="IPR014718">
    <property type="entry name" value="GH-type_carb-bd"/>
</dbReference>
<dbReference type="Gene3D" id="2.70.98.10">
    <property type="match status" value="1"/>
</dbReference>
<dbReference type="InterPro" id="IPR008183">
    <property type="entry name" value="Aldose_1/G6P_1-epimerase"/>
</dbReference>
<comment type="caution">
    <text evidence="1">The sequence shown here is derived from an EMBL/GenBank/DDBJ whole genome shotgun (WGS) entry which is preliminary data.</text>
</comment>
<dbReference type="GO" id="GO:0033499">
    <property type="term" value="P:galactose catabolic process via UDP-galactose, Leloir pathway"/>
    <property type="evidence" value="ECO:0007669"/>
    <property type="project" value="TreeGrafter"/>
</dbReference>
<organism evidence="1 2">
    <name type="scientific">Orlajensenia flava</name>
    <dbReference type="NCBI Taxonomy" id="2565934"/>
    <lineage>
        <taxon>Bacteria</taxon>
        <taxon>Bacillati</taxon>
        <taxon>Actinomycetota</taxon>
        <taxon>Actinomycetes</taxon>
        <taxon>Micrococcales</taxon>
        <taxon>Microbacteriaceae</taxon>
        <taxon>Orlajensenia</taxon>
    </lineage>
</organism>
<dbReference type="EMBL" id="SSSN01000003">
    <property type="protein sequence ID" value="THG35784.1"/>
    <property type="molecule type" value="Genomic_DNA"/>
</dbReference>
<dbReference type="OrthoDB" id="4739604at2"/>
<sequence>MSAPTGEQHELRSESPAGELRAIVTELGASLRLVSVGDVEIVQSYAEDAPTPSCAGVVLVPWPNRIPDGRWDDGGVERQLAITEPPKNNAIHGLLRYSPYTVAAHSDASVTLEAPVFPQLGYPYHLDTSVTYELVDDGITVTHTLRNLGEGEAPVAVGTHPFLTIGDLSAADLTVRVAADTHIDVDERLNPTGTTAVNGTRFDLREGVKVGAVDLDDAWADVHIVDGRSSHSITADDGRSVAMWADEHFGYVQVYNTDAFPGQDGAVWAVAVEPMTGPANSFNSGAGLHRLAPGASWTVRWGIRFSGFPTQAS</sequence>
<dbReference type="InterPro" id="IPR037480">
    <property type="entry name" value="YihR-like"/>
</dbReference>
<dbReference type="Pfam" id="PF01263">
    <property type="entry name" value="Aldose_epim"/>
    <property type="match status" value="1"/>
</dbReference>
<dbReference type="SUPFAM" id="SSF74650">
    <property type="entry name" value="Galactose mutarotase-like"/>
    <property type="match status" value="1"/>
</dbReference>
<evidence type="ECO:0000313" key="1">
    <source>
        <dbReference type="EMBL" id="THG35784.1"/>
    </source>
</evidence>
<dbReference type="PANTHER" id="PTHR10091">
    <property type="entry name" value="ALDOSE-1-EPIMERASE"/>
    <property type="match status" value="1"/>
</dbReference>
<dbReference type="GO" id="GO:0006006">
    <property type="term" value="P:glucose metabolic process"/>
    <property type="evidence" value="ECO:0007669"/>
    <property type="project" value="TreeGrafter"/>
</dbReference>
<dbReference type="InterPro" id="IPR011013">
    <property type="entry name" value="Gal_mutarotase_sf_dom"/>
</dbReference>
<dbReference type="GO" id="GO:0004034">
    <property type="term" value="F:aldose 1-epimerase activity"/>
    <property type="evidence" value="ECO:0007669"/>
    <property type="project" value="TreeGrafter"/>
</dbReference>
<protein>
    <submittedName>
        <fullName evidence="1">Aldose epimerase</fullName>
    </submittedName>
</protein>
<dbReference type="PANTHER" id="PTHR10091:SF0">
    <property type="entry name" value="GALACTOSE MUTAROTASE"/>
    <property type="match status" value="1"/>
</dbReference>
<dbReference type="GO" id="GO:0030246">
    <property type="term" value="F:carbohydrate binding"/>
    <property type="evidence" value="ECO:0007669"/>
    <property type="project" value="InterPro"/>
</dbReference>
<keyword evidence="2" id="KW-1185">Reference proteome</keyword>
<name>A0A4S4FYS4_9MICO</name>
<gene>
    <name evidence="1" type="ORF">E6C70_07080</name>
</gene>
<proteinExistence type="predicted"/>
<dbReference type="Proteomes" id="UP000307380">
    <property type="component" value="Unassembled WGS sequence"/>
</dbReference>
<dbReference type="CDD" id="cd09022">
    <property type="entry name" value="Aldose_epim_Ec_YihR"/>
    <property type="match status" value="1"/>
</dbReference>